<evidence type="ECO:0000256" key="1">
    <source>
        <dbReference type="SAM" id="SignalP"/>
    </source>
</evidence>
<reference evidence="2 3" key="1">
    <citation type="journal article" date="2020" name="Microorganisms">
        <title>Osmotic Adaptation and Compatible Solute Biosynthesis of Phototrophic Bacteria as Revealed from Genome Analyses.</title>
        <authorList>
            <person name="Imhoff J.F."/>
            <person name="Rahn T."/>
            <person name="Kunzel S."/>
            <person name="Keller A."/>
            <person name="Neulinger S.C."/>
        </authorList>
    </citation>
    <scope>NUCLEOTIDE SEQUENCE [LARGE SCALE GENOMIC DNA]</scope>
    <source>
        <strain evidence="2 3">DSM 25653</strain>
    </source>
</reference>
<dbReference type="AlphaFoldDB" id="A0A9X0WC17"/>
<protein>
    <submittedName>
        <fullName evidence="2">Uncharacterized protein</fullName>
    </submittedName>
</protein>
<keyword evidence="3" id="KW-1185">Reference proteome</keyword>
<gene>
    <name evidence="2" type="ORF">CKO42_20590</name>
</gene>
<name>A0A9X0WC17_9GAMM</name>
<keyword evidence="1" id="KW-0732">Signal</keyword>
<organism evidence="2 3">
    <name type="scientific">Lamprobacter modestohalophilus</name>
    <dbReference type="NCBI Taxonomy" id="1064514"/>
    <lineage>
        <taxon>Bacteria</taxon>
        <taxon>Pseudomonadati</taxon>
        <taxon>Pseudomonadota</taxon>
        <taxon>Gammaproteobacteria</taxon>
        <taxon>Chromatiales</taxon>
        <taxon>Chromatiaceae</taxon>
        <taxon>Lamprobacter</taxon>
    </lineage>
</organism>
<comment type="caution">
    <text evidence="2">The sequence shown here is derived from an EMBL/GenBank/DDBJ whole genome shotgun (WGS) entry which is preliminary data.</text>
</comment>
<feature type="chain" id="PRO_5040848401" evidence="1">
    <location>
        <begin position="18"/>
        <end position="181"/>
    </location>
</feature>
<accession>A0A9X0WC17</accession>
<dbReference type="EMBL" id="NRRY01000048">
    <property type="protein sequence ID" value="MBK1620785.1"/>
    <property type="molecule type" value="Genomic_DNA"/>
</dbReference>
<sequence length="181" mass="19117">MKTFWLRLIIISSVAFAGVNLAGNSALMADNAERLVRTANEFVNAVVPKSIDGRYQFSGWVIGQEPTRRYSLNGLQWSPLAGDVKSQAGSAASDDSLYGKSRLHRAVFSPSALVGDGDYQSTISIGSVPAPLLGAGATPSTWPTALRRLDSAMTDLSFGLSDPPVTRSMAPLGGGSVLKSW</sequence>
<evidence type="ECO:0000313" key="2">
    <source>
        <dbReference type="EMBL" id="MBK1620785.1"/>
    </source>
</evidence>
<dbReference type="Proteomes" id="UP001138768">
    <property type="component" value="Unassembled WGS sequence"/>
</dbReference>
<proteinExistence type="predicted"/>
<feature type="signal peptide" evidence="1">
    <location>
        <begin position="1"/>
        <end position="17"/>
    </location>
</feature>
<evidence type="ECO:0000313" key="3">
    <source>
        <dbReference type="Proteomes" id="UP001138768"/>
    </source>
</evidence>
<dbReference type="RefSeq" id="WP_200248170.1">
    <property type="nucleotide sequence ID" value="NZ_NRRY01000048.1"/>
</dbReference>